<evidence type="ECO:0000313" key="3">
    <source>
        <dbReference type="Proteomes" id="UP001470230"/>
    </source>
</evidence>
<protein>
    <submittedName>
        <fullName evidence="2">Uncharacterized protein</fullName>
    </submittedName>
</protein>
<dbReference type="Proteomes" id="UP001470230">
    <property type="component" value="Unassembled WGS sequence"/>
</dbReference>
<feature type="region of interest" description="Disordered" evidence="1">
    <location>
        <begin position="133"/>
        <end position="154"/>
    </location>
</feature>
<sequence length="270" mass="32302">MKKKLKIIKPLLTNLYIDLDIYNTNGKTNNTVLDLANKENLIKIINLLKNYKPKNTKSNEWNYTNDIINEFYGNSFVTFRTIKYLNNLIEKFLRIIGQSIEKDYSQKVVDCNDIKNVLSQFFNVTRYISEKKDDYEENSNEDNNNEDNNNEENDYYDNYYYENDYYEENDNKSCETSFYIKTYFNMNFGSLEIDDDAYIYLDSTIKKILHDILNRSFAKKIIGSHFEQNQINFHYVLKSIRDIEDIKSLFEMIDKDVIKYEVNMSKPSDL</sequence>
<proteinExistence type="predicted"/>
<keyword evidence="3" id="KW-1185">Reference proteome</keyword>
<feature type="compositionally biased region" description="Acidic residues" evidence="1">
    <location>
        <begin position="135"/>
        <end position="154"/>
    </location>
</feature>
<comment type="caution">
    <text evidence="2">The sequence shown here is derived from an EMBL/GenBank/DDBJ whole genome shotgun (WGS) entry which is preliminary data.</text>
</comment>
<gene>
    <name evidence="2" type="ORF">M9Y10_024601</name>
</gene>
<organism evidence="2 3">
    <name type="scientific">Tritrichomonas musculus</name>
    <dbReference type="NCBI Taxonomy" id="1915356"/>
    <lineage>
        <taxon>Eukaryota</taxon>
        <taxon>Metamonada</taxon>
        <taxon>Parabasalia</taxon>
        <taxon>Tritrichomonadida</taxon>
        <taxon>Tritrichomonadidae</taxon>
        <taxon>Tritrichomonas</taxon>
    </lineage>
</organism>
<dbReference type="EMBL" id="JAPFFF010000034">
    <property type="protein sequence ID" value="KAK8843545.1"/>
    <property type="molecule type" value="Genomic_DNA"/>
</dbReference>
<evidence type="ECO:0000313" key="2">
    <source>
        <dbReference type="EMBL" id="KAK8843545.1"/>
    </source>
</evidence>
<accession>A0ABR2HAQ6</accession>
<name>A0ABR2HAQ6_9EUKA</name>
<evidence type="ECO:0000256" key="1">
    <source>
        <dbReference type="SAM" id="MobiDB-lite"/>
    </source>
</evidence>
<reference evidence="2 3" key="1">
    <citation type="submission" date="2024-04" db="EMBL/GenBank/DDBJ databases">
        <title>Tritrichomonas musculus Genome.</title>
        <authorList>
            <person name="Alves-Ferreira E."/>
            <person name="Grigg M."/>
            <person name="Lorenzi H."/>
            <person name="Galac M."/>
        </authorList>
    </citation>
    <scope>NUCLEOTIDE SEQUENCE [LARGE SCALE GENOMIC DNA]</scope>
    <source>
        <strain evidence="2 3">EAF2021</strain>
    </source>
</reference>